<sequence length="100" mass="11049">MIESSSKTKLAAFFRRKPKEVDLNGNGCVVNGNDGTCQRKGLGDEWRKMSGFEMSTMGAMQKDSDQEEATTTTTEGPGGSAKRERSSIRIKTRLHPHLDE</sequence>
<feature type="region of interest" description="Disordered" evidence="1">
    <location>
        <begin position="58"/>
        <end position="100"/>
    </location>
</feature>
<reference evidence="3" key="1">
    <citation type="submission" date="2016-11" db="UniProtKB">
        <authorList>
            <consortium name="WormBaseParasite"/>
        </authorList>
    </citation>
    <scope>IDENTIFICATION</scope>
</reference>
<dbReference type="Proteomes" id="UP000095282">
    <property type="component" value="Unplaced"/>
</dbReference>
<protein>
    <submittedName>
        <fullName evidence="3">Uncharacterized protein</fullName>
    </submittedName>
</protein>
<feature type="region of interest" description="Disordered" evidence="1">
    <location>
        <begin position="22"/>
        <end position="42"/>
    </location>
</feature>
<keyword evidence="2" id="KW-1185">Reference proteome</keyword>
<accession>A0A1I7V146</accession>
<proteinExistence type="predicted"/>
<feature type="compositionally biased region" description="Basic residues" evidence="1">
    <location>
        <begin position="88"/>
        <end position="100"/>
    </location>
</feature>
<dbReference type="AlphaFoldDB" id="A0A1I7V146"/>
<evidence type="ECO:0000313" key="2">
    <source>
        <dbReference type="Proteomes" id="UP000095282"/>
    </source>
</evidence>
<feature type="compositionally biased region" description="Low complexity" evidence="1">
    <location>
        <begin position="23"/>
        <end position="35"/>
    </location>
</feature>
<evidence type="ECO:0000313" key="3">
    <source>
        <dbReference type="WBParaSite" id="Csp11.Scaffold630.g21363.t1"/>
    </source>
</evidence>
<organism evidence="2 3">
    <name type="scientific">Caenorhabditis tropicalis</name>
    <dbReference type="NCBI Taxonomy" id="1561998"/>
    <lineage>
        <taxon>Eukaryota</taxon>
        <taxon>Metazoa</taxon>
        <taxon>Ecdysozoa</taxon>
        <taxon>Nematoda</taxon>
        <taxon>Chromadorea</taxon>
        <taxon>Rhabditida</taxon>
        <taxon>Rhabditina</taxon>
        <taxon>Rhabditomorpha</taxon>
        <taxon>Rhabditoidea</taxon>
        <taxon>Rhabditidae</taxon>
        <taxon>Peloderinae</taxon>
        <taxon>Caenorhabditis</taxon>
    </lineage>
</organism>
<evidence type="ECO:0000256" key="1">
    <source>
        <dbReference type="SAM" id="MobiDB-lite"/>
    </source>
</evidence>
<dbReference type="WBParaSite" id="Csp11.Scaffold630.g21363.t1">
    <property type="protein sequence ID" value="Csp11.Scaffold630.g21363.t1"/>
    <property type="gene ID" value="Csp11.Scaffold630.g21363"/>
</dbReference>
<name>A0A1I7V146_9PELO</name>